<organism evidence="1 2">
    <name type="scientific">Gigaspora margarita</name>
    <dbReference type="NCBI Taxonomy" id="4874"/>
    <lineage>
        <taxon>Eukaryota</taxon>
        <taxon>Fungi</taxon>
        <taxon>Fungi incertae sedis</taxon>
        <taxon>Mucoromycota</taxon>
        <taxon>Glomeromycotina</taxon>
        <taxon>Glomeromycetes</taxon>
        <taxon>Diversisporales</taxon>
        <taxon>Gigasporaceae</taxon>
        <taxon>Gigaspora</taxon>
    </lineage>
</organism>
<evidence type="ECO:0000313" key="1">
    <source>
        <dbReference type="EMBL" id="CAG8856885.1"/>
    </source>
</evidence>
<gene>
    <name evidence="1" type="ORF">GMARGA_LOCUS45706</name>
</gene>
<accession>A0ABN7XQ96</accession>
<evidence type="ECO:0000313" key="2">
    <source>
        <dbReference type="Proteomes" id="UP000789901"/>
    </source>
</evidence>
<name>A0ABN7XQ96_GIGMA</name>
<protein>
    <submittedName>
        <fullName evidence="1">12042_t:CDS:1</fullName>
    </submittedName>
</protein>
<feature type="non-terminal residue" evidence="1">
    <location>
        <position position="137"/>
    </location>
</feature>
<comment type="caution">
    <text evidence="1">The sequence shown here is derived from an EMBL/GenBank/DDBJ whole genome shotgun (WGS) entry which is preliminary data.</text>
</comment>
<feature type="non-terminal residue" evidence="1">
    <location>
        <position position="1"/>
    </location>
</feature>
<keyword evidence="2" id="KW-1185">Reference proteome</keyword>
<dbReference type="EMBL" id="CAJVQB010165025">
    <property type="protein sequence ID" value="CAG8856885.1"/>
    <property type="molecule type" value="Genomic_DNA"/>
</dbReference>
<sequence>NLHEASDSRLEDLIGSLDMLCLSNTIEVDEFLNFNGEDVVYEVPPEDRIIEELAYVFRNDESTEAIDEENAEVMNDNKDNSMEPVIVSRNSALNSLENVRMFLLQQKTSGEQLKSINFVEKFIRRIMTSSAQQTCID</sequence>
<reference evidence="1 2" key="1">
    <citation type="submission" date="2021-06" db="EMBL/GenBank/DDBJ databases">
        <authorList>
            <person name="Kallberg Y."/>
            <person name="Tangrot J."/>
            <person name="Rosling A."/>
        </authorList>
    </citation>
    <scope>NUCLEOTIDE SEQUENCE [LARGE SCALE GENOMIC DNA]</scope>
    <source>
        <strain evidence="1 2">120-4 pot B 10/14</strain>
    </source>
</reference>
<proteinExistence type="predicted"/>
<dbReference type="Proteomes" id="UP000789901">
    <property type="component" value="Unassembled WGS sequence"/>
</dbReference>